<evidence type="ECO:0000313" key="8">
    <source>
        <dbReference type="Proteomes" id="UP000287908"/>
    </source>
</evidence>
<organism evidence="7 8">
    <name type="scientific">Idiomarina seosinensis</name>
    <dbReference type="NCBI Taxonomy" id="281739"/>
    <lineage>
        <taxon>Bacteria</taxon>
        <taxon>Pseudomonadati</taxon>
        <taxon>Pseudomonadota</taxon>
        <taxon>Gammaproteobacteria</taxon>
        <taxon>Alteromonadales</taxon>
        <taxon>Idiomarinaceae</taxon>
        <taxon>Idiomarina</taxon>
    </lineage>
</organism>
<evidence type="ECO:0000256" key="1">
    <source>
        <dbReference type="ARBA" id="ARBA00004141"/>
    </source>
</evidence>
<dbReference type="PANTHER" id="PTHR43471">
    <property type="entry name" value="ABC TRANSPORTER PERMEASE"/>
    <property type="match status" value="1"/>
</dbReference>
<keyword evidence="4 5" id="KW-0472">Membrane</keyword>
<proteinExistence type="predicted"/>
<evidence type="ECO:0000259" key="6">
    <source>
        <dbReference type="Pfam" id="PF12698"/>
    </source>
</evidence>
<reference evidence="7 8" key="1">
    <citation type="journal article" date="2011" name="Front. Microbiol.">
        <title>Genomic signatures of strain selection and enhancement in Bacillus atrophaeus var. globigii, a historical biowarfare simulant.</title>
        <authorList>
            <person name="Gibbons H.S."/>
            <person name="Broomall S.M."/>
            <person name="McNew L.A."/>
            <person name="Daligault H."/>
            <person name="Chapman C."/>
            <person name="Bruce D."/>
            <person name="Karavis M."/>
            <person name="Krepps M."/>
            <person name="McGregor P.A."/>
            <person name="Hong C."/>
            <person name="Park K.H."/>
            <person name="Akmal A."/>
            <person name="Feldman A."/>
            <person name="Lin J.S."/>
            <person name="Chang W.E."/>
            <person name="Higgs B.W."/>
            <person name="Demirev P."/>
            <person name="Lindquist J."/>
            <person name="Liem A."/>
            <person name="Fochler E."/>
            <person name="Read T.D."/>
            <person name="Tapia R."/>
            <person name="Johnson S."/>
            <person name="Bishop-Lilly K.A."/>
            <person name="Detter C."/>
            <person name="Han C."/>
            <person name="Sozhamannan S."/>
            <person name="Rosenzweig C.N."/>
            <person name="Skowronski E.W."/>
        </authorList>
    </citation>
    <scope>NUCLEOTIDE SEQUENCE [LARGE SCALE GENOMIC DNA]</scope>
    <source>
        <strain evidence="7 8">CL-SP19</strain>
    </source>
</reference>
<dbReference type="RefSeq" id="WP_126784733.1">
    <property type="nucleotide sequence ID" value="NZ_PIQF01000002.1"/>
</dbReference>
<keyword evidence="8" id="KW-1185">Reference proteome</keyword>
<dbReference type="GO" id="GO:0016020">
    <property type="term" value="C:membrane"/>
    <property type="evidence" value="ECO:0007669"/>
    <property type="project" value="UniProtKB-SubCell"/>
</dbReference>
<evidence type="ECO:0000256" key="5">
    <source>
        <dbReference type="SAM" id="Phobius"/>
    </source>
</evidence>
<protein>
    <submittedName>
        <fullName evidence="7">ABC transporter permease</fullName>
    </submittedName>
</protein>
<feature type="domain" description="ABC-2 type transporter transmembrane" evidence="6">
    <location>
        <begin position="27"/>
        <end position="368"/>
    </location>
</feature>
<feature type="transmembrane region" description="Helical" evidence="5">
    <location>
        <begin position="25"/>
        <end position="44"/>
    </location>
</feature>
<feature type="transmembrane region" description="Helical" evidence="5">
    <location>
        <begin position="351"/>
        <end position="370"/>
    </location>
</feature>
<dbReference type="EMBL" id="PIQF01000002">
    <property type="protein sequence ID" value="RUO76009.1"/>
    <property type="molecule type" value="Genomic_DNA"/>
</dbReference>
<feature type="transmembrane region" description="Helical" evidence="5">
    <location>
        <begin position="266"/>
        <end position="292"/>
    </location>
</feature>
<feature type="transmembrane region" description="Helical" evidence="5">
    <location>
        <begin position="236"/>
        <end position="254"/>
    </location>
</feature>
<dbReference type="AlphaFoldDB" id="A0A432ZDN4"/>
<accession>A0A432ZDN4</accession>
<comment type="subcellular location">
    <subcellularLocation>
        <location evidence="1">Membrane</location>
        <topology evidence="1">Multi-pass membrane protein</topology>
    </subcellularLocation>
</comment>
<feature type="transmembrane region" description="Helical" evidence="5">
    <location>
        <begin position="175"/>
        <end position="196"/>
    </location>
</feature>
<dbReference type="InterPro" id="IPR013525">
    <property type="entry name" value="ABC2_TM"/>
</dbReference>
<dbReference type="Proteomes" id="UP000287908">
    <property type="component" value="Unassembled WGS sequence"/>
</dbReference>
<comment type="caution">
    <text evidence="7">The sequence shown here is derived from an EMBL/GenBank/DDBJ whole genome shotgun (WGS) entry which is preliminary data.</text>
</comment>
<sequence length="400" mass="45193">MSTSSQLKTIVWWEFKRFFKWKQELISIALLLIIFLVSAGWGIITEVFSEEHQGAVFYQDKQQQQWQFEPPHSVPLRDAGSMEIEQWQQSLPEDLDVLVIISKELEAQVVTRKKEDWQQPLIKALESQLQDERIKQLDLTPTQRDVVEQVPNVEQVTQSQSANADEAADEGFSEALPMLVTISITVGVFTGFGLMMMSITSEKQQRVTEQLLTMISPKQWMDGKILGITLHSIKSMVFLALFFIAIGFVASMFSGAGDNSATFDRYYGALLSVIFVLLGLLLINSMLAGFSATIDDPNHSSRSSVMLLPLLPVFLSFSILDNPDGGLAQVMSIIPISSFVMMPVRLLQTDVSWWQQLLSLALLIVFVVWMRNVAGRLFTMGIQFYGKEPKWKDIWQAIKG</sequence>
<dbReference type="GO" id="GO:0140359">
    <property type="term" value="F:ABC-type transporter activity"/>
    <property type="evidence" value="ECO:0007669"/>
    <property type="project" value="InterPro"/>
</dbReference>
<dbReference type="OrthoDB" id="9768837at2"/>
<feature type="transmembrane region" description="Helical" evidence="5">
    <location>
        <begin position="304"/>
        <end position="320"/>
    </location>
</feature>
<evidence type="ECO:0000256" key="2">
    <source>
        <dbReference type="ARBA" id="ARBA00022692"/>
    </source>
</evidence>
<evidence type="ECO:0000256" key="3">
    <source>
        <dbReference type="ARBA" id="ARBA00022989"/>
    </source>
</evidence>
<keyword evidence="2 5" id="KW-0812">Transmembrane</keyword>
<keyword evidence="3 5" id="KW-1133">Transmembrane helix</keyword>
<evidence type="ECO:0000313" key="7">
    <source>
        <dbReference type="EMBL" id="RUO76009.1"/>
    </source>
</evidence>
<dbReference type="Pfam" id="PF12698">
    <property type="entry name" value="ABC2_membrane_3"/>
    <property type="match status" value="1"/>
</dbReference>
<dbReference type="PANTHER" id="PTHR43471:SF3">
    <property type="entry name" value="ABC TRANSPORTER PERMEASE PROTEIN NATB"/>
    <property type="match status" value="1"/>
</dbReference>
<gene>
    <name evidence="7" type="ORF">CWI81_07770</name>
</gene>
<name>A0A432ZDN4_9GAMM</name>
<evidence type="ECO:0000256" key="4">
    <source>
        <dbReference type="ARBA" id="ARBA00023136"/>
    </source>
</evidence>